<organism evidence="2 3">
    <name type="scientific">Danaus chrysippus</name>
    <name type="common">African queen</name>
    <dbReference type="NCBI Taxonomy" id="151541"/>
    <lineage>
        <taxon>Eukaryota</taxon>
        <taxon>Metazoa</taxon>
        <taxon>Ecdysozoa</taxon>
        <taxon>Arthropoda</taxon>
        <taxon>Hexapoda</taxon>
        <taxon>Insecta</taxon>
        <taxon>Pterygota</taxon>
        <taxon>Neoptera</taxon>
        <taxon>Endopterygota</taxon>
        <taxon>Lepidoptera</taxon>
        <taxon>Glossata</taxon>
        <taxon>Ditrysia</taxon>
        <taxon>Papilionoidea</taxon>
        <taxon>Nymphalidae</taxon>
        <taxon>Danainae</taxon>
        <taxon>Danaini</taxon>
        <taxon>Danaina</taxon>
        <taxon>Danaus</taxon>
        <taxon>Anosia</taxon>
    </lineage>
</organism>
<dbReference type="OrthoDB" id="6281275at2759"/>
<evidence type="ECO:0000256" key="1">
    <source>
        <dbReference type="SAM" id="MobiDB-lite"/>
    </source>
</evidence>
<comment type="caution">
    <text evidence="2">The sequence shown here is derived from an EMBL/GenBank/DDBJ whole genome shotgun (WGS) entry which is preliminary data.</text>
</comment>
<accession>A0A8J2REZ9</accession>
<protein>
    <submittedName>
        <fullName evidence="2">(African queen) hypothetical protein</fullName>
    </submittedName>
</protein>
<name>A0A8J2REZ9_9NEOP</name>
<keyword evidence="3" id="KW-1185">Reference proteome</keyword>
<evidence type="ECO:0000313" key="2">
    <source>
        <dbReference type="EMBL" id="CAG9585743.1"/>
    </source>
</evidence>
<dbReference type="EMBL" id="CAKASE010000083">
    <property type="protein sequence ID" value="CAG9585743.1"/>
    <property type="molecule type" value="Genomic_DNA"/>
</dbReference>
<feature type="compositionally biased region" description="Pro residues" evidence="1">
    <location>
        <begin position="68"/>
        <end position="98"/>
    </location>
</feature>
<feature type="region of interest" description="Disordered" evidence="1">
    <location>
        <begin position="1"/>
        <end position="104"/>
    </location>
</feature>
<feature type="compositionally biased region" description="Basic and acidic residues" evidence="1">
    <location>
        <begin position="29"/>
        <end position="55"/>
    </location>
</feature>
<sequence>MTDESESGRRGRTHPRLIRPSEHLAMVEQAREQARGLSRDQGRERRQSEGRDRRPVHLVPSVTVVQGPRPPPPPGPRPYMPAPVRMPAPIKSVPPPVTRIPQPRRDVQVPNDLTSAFDRPFDCFANSSVPTANSLFIERDRLSSFYYSAIVC</sequence>
<gene>
    <name evidence="2" type="ORF">DCHRY22_LOCUS16090</name>
</gene>
<dbReference type="AlphaFoldDB" id="A0A8J2REZ9"/>
<proteinExistence type="predicted"/>
<reference evidence="2" key="1">
    <citation type="submission" date="2021-09" db="EMBL/GenBank/DDBJ databases">
        <authorList>
            <person name="Martin H S."/>
        </authorList>
    </citation>
    <scope>NUCLEOTIDE SEQUENCE</scope>
</reference>
<dbReference type="Proteomes" id="UP000789524">
    <property type="component" value="Unassembled WGS sequence"/>
</dbReference>
<evidence type="ECO:0000313" key="3">
    <source>
        <dbReference type="Proteomes" id="UP000789524"/>
    </source>
</evidence>